<organism evidence="2 3">
    <name type="scientific">Aspergillus novoparasiticus</name>
    <dbReference type="NCBI Taxonomy" id="986946"/>
    <lineage>
        <taxon>Eukaryota</taxon>
        <taxon>Fungi</taxon>
        <taxon>Dikarya</taxon>
        <taxon>Ascomycota</taxon>
        <taxon>Pezizomycotina</taxon>
        <taxon>Eurotiomycetes</taxon>
        <taxon>Eurotiomycetidae</taxon>
        <taxon>Eurotiales</taxon>
        <taxon>Aspergillaceae</taxon>
        <taxon>Aspergillus</taxon>
        <taxon>Aspergillus subgen. Circumdati</taxon>
    </lineage>
</organism>
<keyword evidence="1" id="KW-1133">Transmembrane helix</keyword>
<sequence>MNWHLSGQGFLQQTHPQSLLFPTPRRCSSRRFLSLVLCFPLCAPFIPIVSKYQGAVMGKG</sequence>
<name>A0A5N6EB12_9EURO</name>
<protein>
    <submittedName>
        <fullName evidence="2">Uncharacterized protein</fullName>
    </submittedName>
</protein>
<dbReference type="EMBL" id="ML733522">
    <property type="protein sequence ID" value="KAB8214782.1"/>
    <property type="molecule type" value="Genomic_DNA"/>
</dbReference>
<feature type="transmembrane region" description="Helical" evidence="1">
    <location>
        <begin position="32"/>
        <end position="50"/>
    </location>
</feature>
<gene>
    <name evidence="2" type="ORF">BDV33DRAFT_26066</name>
</gene>
<evidence type="ECO:0000313" key="2">
    <source>
        <dbReference type="EMBL" id="KAB8214782.1"/>
    </source>
</evidence>
<evidence type="ECO:0000256" key="1">
    <source>
        <dbReference type="SAM" id="Phobius"/>
    </source>
</evidence>
<evidence type="ECO:0000313" key="3">
    <source>
        <dbReference type="Proteomes" id="UP000326799"/>
    </source>
</evidence>
<accession>A0A5N6EB12</accession>
<proteinExistence type="predicted"/>
<reference evidence="2 3" key="1">
    <citation type="submission" date="2019-04" db="EMBL/GenBank/DDBJ databases">
        <title>Fungal friends and foes A comparative genomics study of 23 Aspergillus species from section Flavi.</title>
        <authorList>
            <consortium name="DOE Joint Genome Institute"/>
            <person name="Kjaerbolling I."/>
            <person name="Vesth T.C."/>
            <person name="Frisvad J.C."/>
            <person name="Nybo J.L."/>
            <person name="Theobald S."/>
            <person name="Kildgaard S."/>
            <person name="Petersen T.I."/>
            <person name="Kuo A."/>
            <person name="Sato A."/>
            <person name="Lyhne E.K."/>
            <person name="Kogle M.E."/>
            <person name="Wiebenga A."/>
            <person name="Kun R.S."/>
            <person name="Lubbers R.J."/>
            <person name="Makela M.R."/>
            <person name="Barry K."/>
            <person name="Chovatia M."/>
            <person name="Clum A."/>
            <person name="Daum C."/>
            <person name="Haridas S."/>
            <person name="He G."/>
            <person name="LaButti K."/>
            <person name="Lipzen A."/>
            <person name="Mondo S."/>
            <person name="Pangilinan J."/>
            <person name="Riley R."/>
            <person name="Salamov A."/>
            <person name="Simmons B.A."/>
            <person name="Magnuson J.K."/>
            <person name="Henrissat B."/>
            <person name="Mortensen U.H."/>
            <person name="Larsen T.O."/>
            <person name="De vries R.P."/>
            <person name="Grigoriev I.V."/>
            <person name="Machida M."/>
            <person name="Baker S.E."/>
            <person name="Andersen M.R."/>
        </authorList>
    </citation>
    <scope>NUCLEOTIDE SEQUENCE [LARGE SCALE GENOMIC DNA]</scope>
    <source>
        <strain evidence="2 3">CBS 126849</strain>
    </source>
</reference>
<keyword evidence="1" id="KW-0812">Transmembrane</keyword>
<dbReference type="AlphaFoldDB" id="A0A5N6EB12"/>
<keyword evidence="1" id="KW-0472">Membrane</keyword>
<keyword evidence="3" id="KW-1185">Reference proteome</keyword>
<dbReference type="Proteomes" id="UP000326799">
    <property type="component" value="Unassembled WGS sequence"/>
</dbReference>